<keyword evidence="9" id="KW-0472">Membrane</keyword>
<dbReference type="Proteomes" id="UP000242682">
    <property type="component" value="Unassembled WGS sequence"/>
</dbReference>
<comment type="caution">
    <text evidence="11">The sequence shown here is derived from an EMBL/GenBank/DDBJ whole genome shotgun (WGS) entry which is preliminary data.</text>
</comment>
<dbReference type="GO" id="GO:0046983">
    <property type="term" value="F:protein dimerization activity"/>
    <property type="evidence" value="ECO:0007669"/>
    <property type="project" value="InterPro"/>
</dbReference>
<keyword evidence="3" id="KW-0597">Phosphoprotein</keyword>
<feature type="transmembrane region" description="Helical" evidence="9">
    <location>
        <begin position="101"/>
        <end position="120"/>
    </location>
</feature>
<evidence type="ECO:0000256" key="9">
    <source>
        <dbReference type="SAM" id="Phobius"/>
    </source>
</evidence>
<organism evidence="11 12">
    <name type="scientific">Planomicrobium soli</name>
    <dbReference type="NCBI Taxonomy" id="1176648"/>
    <lineage>
        <taxon>Bacteria</taxon>
        <taxon>Bacillati</taxon>
        <taxon>Bacillota</taxon>
        <taxon>Bacilli</taxon>
        <taxon>Bacillales</taxon>
        <taxon>Caryophanaceae</taxon>
        <taxon>Planomicrobium</taxon>
    </lineage>
</organism>
<dbReference type="InterPro" id="IPR036890">
    <property type="entry name" value="HATPase_C_sf"/>
</dbReference>
<name>A0A2P8H234_9BACL</name>
<evidence type="ECO:0000256" key="3">
    <source>
        <dbReference type="ARBA" id="ARBA00022553"/>
    </source>
</evidence>
<dbReference type="PANTHER" id="PTHR24421:SF10">
    <property type="entry name" value="NITRATE_NITRITE SENSOR PROTEIN NARQ"/>
    <property type="match status" value="1"/>
</dbReference>
<gene>
    <name evidence="11" type="ORF">B0H99_10541</name>
</gene>
<evidence type="ECO:0000256" key="4">
    <source>
        <dbReference type="ARBA" id="ARBA00022679"/>
    </source>
</evidence>
<dbReference type="GO" id="GO:0005524">
    <property type="term" value="F:ATP binding"/>
    <property type="evidence" value="ECO:0007669"/>
    <property type="project" value="UniProtKB-KW"/>
</dbReference>
<dbReference type="PANTHER" id="PTHR24421">
    <property type="entry name" value="NITRATE/NITRITE SENSOR PROTEIN NARX-RELATED"/>
    <property type="match status" value="1"/>
</dbReference>
<dbReference type="Pfam" id="PF07730">
    <property type="entry name" value="HisKA_3"/>
    <property type="match status" value="1"/>
</dbReference>
<dbReference type="EC" id="2.7.13.3" evidence="2"/>
<dbReference type="AlphaFoldDB" id="A0A2P8H234"/>
<keyword evidence="9" id="KW-1133">Transmembrane helix</keyword>
<evidence type="ECO:0000256" key="8">
    <source>
        <dbReference type="ARBA" id="ARBA00023012"/>
    </source>
</evidence>
<keyword evidence="4" id="KW-0808">Transferase</keyword>
<comment type="catalytic activity">
    <reaction evidence="1">
        <text>ATP + protein L-histidine = ADP + protein N-phospho-L-histidine.</text>
        <dbReference type="EC" id="2.7.13.3"/>
    </reaction>
</comment>
<accession>A0A2P8H234</accession>
<dbReference type="GO" id="GO:0016020">
    <property type="term" value="C:membrane"/>
    <property type="evidence" value="ECO:0007669"/>
    <property type="project" value="InterPro"/>
</dbReference>
<keyword evidence="5" id="KW-0547">Nucleotide-binding</keyword>
<proteinExistence type="predicted"/>
<keyword evidence="7" id="KW-0067">ATP-binding</keyword>
<evidence type="ECO:0000256" key="2">
    <source>
        <dbReference type="ARBA" id="ARBA00012438"/>
    </source>
</evidence>
<keyword evidence="6 11" id="KW-0418">Kinase</keyword>
<evidence type="ECO:0000259" key="10">
    <source>
        <dbReference type="Pfam" id="PF07730"/>
    </source>
</evidence>
<dbReference type="Gene3D" id="1.20.5.1930">
    <property type="match status" value="1"/>
</dbReference>
<evidence type="ECO:0000256" key="1">
    <source>
        <dbReference type="ARBA" id="ARBA00000085"/>
    </source>
</evidence>
<evidence type="ECO:0000256" key="5">
    <source>
        <dbReference type="ARBA" id="ARBA00022741"/>
    </source>
</evidence>
<protein>
    <recommendedName>
        <fullName evidence="2">histidine kinase</fullName>
        <ecNumber evidence="2">2.7.13.3</ecNumber>
    </recommendedName>
</protein>
<reference evidence="11 12" key="1">
    <citation type="submission" date="2018-03" db="EMBL/GenBank/DDBJ databases">
        <title>Genomic Encyclopedia of Type Strains, Phase III (KMG-III): the genomes of soil and plant-associated and newly described type strains.</title>
        <authorList>
            <person name="Whitman W."/>
        </authorList>
    </citation>
    <scope>NUCLEOTIDE SEQUENCE [LARGE SCALE GENOMIC DNA]</scope>
    <source>
        <strain evidence="11 12">CGMCC 1.12259</strain>
    </source>
</reference>
<feature type="transmembrane region" description="Helical" evidence="9">
    <location>
        <begin position="56"/>
        <end position="75"/>
    </location>
</feature>
<feature type="domain" description="Signal transduction histidine kinase subgroup 3 dimerisation and phosphoacceptor" evidence="10">
    <location>
        <begin position="183"/>
        <end position="246"/>
    </location>
</feature>
<evidence type="ECO:0000256" key="7">
    <source>
        <dbReference type="ARBA" id="ARBA00022840"/>
    </source>
</evidence>
<dbReference type="CDD" id="cd16917">
    <property type="entry name" value="HATPase_UhpB-NarQ-NarX-like"/>
    <property type="match status" value="1"/>
</dbReference>
<evidence type="ECO:0000256" key="6">
    <source>
        <dbReference type="ARBA" id="ARBA00022777"/>
    </source>
</evidence>
<feature type="transmembrane region" description="Helical" evidence="9">
    <location>
        <begin position="33"/>
        <end position="49"/>
    </location>
</feature>
<dbReference type="InterPro" id="IPR011712">
    <property type="entry name" value="Sig_transdc_His_kin_sub3_dim/P"/>
</dbReference>
<keyword evidence="12" id="KW-1185">Reference proteome</keyword>
<dbReference type="Gene3D" id="3.30.565.10">
    <property type="entry name" value="Histidine kinase-like ATPase, C-terminal domain"/>
    <property type="match status" value="1"/>
</dbReference>
<dbReference type="InterPro" id="IPR050482">
    <property type="entry name" value="Sensor_HK_TwoCompSys"/>
</dbReference>
<evidence type="ECO:0000313" key="11">
    <source>
        <dbReference type="EMBL" id="PSL40265.1"/>
    </source>
</evidence>
<dbReference type="OrthoDB" id="199946at2"/>
<sequence>MRSYWMWLSLTGVTWALSLVHFSAESTEMVWRFLGSAVFFSLFFLAPLAHNRPLLAGVNMTTAALMAIVVLWPEANEAENPYPLLAFSIVAGKAVYRLPPIWASGVGAVLLIGNLLPAIFGYPSFSPIFIVLYSGLLLAAFSYFKKSLVKEAELEERNEALLSEYRKMKRRLLAGEQLARQEERSQIARDIHDSVGHKLTALLMQLEVFRMQTDKETVEHVQDLKVLAKESLEETRKAVKTLKHDEEGGVSAIIGLIRKLEAESFLRIQFAVKAGALSVQLGNKEMAIVYRAVQEALTNIMRHGQTREADIIFEAPGGSIFRFIVKNGIAEDHPFQEGFGLSSMRERVEQAGGRLEAGPQGKEFIVKGTLPLLRKEGEP</sequence>
<dbReference type="GO" id="GO:0000155">
    <property type="term" value="F:phosphorelay sensor kinase activity"/>
    <property type="evidence" value="ECO:0007669"/>
    <property type="project" value="InterPro"/>
</dbReference>
<evidence type="ECO:0000313" key="12">
    <source>
        <dbReference type="Proteomes" id="UP000242682"/>
    </source>
</evidence>
<dbReference type="EMBL" id="PYAT01000005">
    <property type="protein sequence ID" value="PSL40265.1"/>
    <property type="molecule type" value="Genomic_DNA"/>
</dbReference>
<keyword evidence="9" id="KW-0812">Transmembrane</keyword>
<dbReference type="RefSeq" id="WP_106533056.1">
    <property type="nucleotide sequence ID" value="NZ_PYAT01000005.1"/>
</dbReference>
<keyword evidence="8" id="KW-0902">Two-component regulatory system</keyword>
<feature type="transmembrane region" description="Helical" evidence="9">
    <location>
        <begin position="126"/>
        <end position="144"/>
    </location>
</feature>